<dbReference type="PANTHER" id="PTHR47737:SF1">
    <property type="entry name" value="GLYCINE BETAINE_PROLINE BETAINE TRANSPORT SYSTEM PERMEASE PROTEIN PROW"/>
    <property type="match status" value="1"/>
</dbReference>
<evidence type="ECO:0000256" key="2">
    <source>
        <dbReference type="ARBA" id="ARBA00022448"/>
    </source>
</evidence>
<dbReference type="Pfam" id="PF04069">
    <property type="entry name" value="OpuAC"/>
    <property type="match status" value="2"/>
</dbReference>
<dbReference type="PROSITE" id="PS51257">
    <property type="entry name" value="PROKAR_LIPOPROTEIN"/>
    <property type="match status" value="1"/>
</dbReference>
<accession>A0ABV6DRY5</accession>
<feature type="domain" description="ABC-type glycine betaine transport system substrate-binding" evidence="6">
    <location>
        <begin position="49"/>
        <end position="189"/>
    </location>
</feature>
<keyword evidence="2" id="KW-0813">Transport</keyword>
<evidence type="ECO:0000313" key="7">
    <source>
        <dbReference type="EMBL" id="MFC0215416.1"/>
    </source>
</evidence>
<dbReference type="Gene3D" id="3.10.105.10">
    <property type="entry name" value="Dipeptide-binding Protein, Domain 3"/>
    <property type="match status" value="1"/>
</dbReference>
<proteinExistence type="predicted"/>
<keyword evidence="5" id="KW-0732">Signal</keyword>
<protein>
    <submittedName>
        <fullName evidence="7">Glycine betaine ABC transporter substrate-binding protein</fullName>
    </submittedName>
</protein>
<feature type="domain" description="ABC-type glycine betaine transport system substrate-binding" evidence="6">
    <location>
        <begin position="208"/>
        <end position="310"/>
    </location>
</feature>
<keyword evidence="4" id="KW-0472">Membrane</keyword>
<dbReference type="PANTHER" id="PTHR47737">
    <property type="entry name" value="GLYCINE BETAINE/PROLINE BETAINE TRANSPORT SYSTEM PERMEASE PROTEIN PROW"/>
    <property type="match status" value="1"/>
</dbReference>
<keyword evidence="8" id="KW-1185">Reference proteome</keyword>
<organism evidence="7 8">
    <name type="scientific">Paenibacillus chartarius</name>
    <dbReference type="NCBI Taxonomy" id="747481"/>
    <lineage>
        <taxon>Bacteria</taxon>
        <taxon>Bacillati</taxon>
        <taxon>Bacillota</taxon>
        <taxon>Bacilli</taxon>
        <taxon>Bacillales</taxon>
        <taxon>Paenibacillaceae</taxon>
        <taxon>Paenibacillus</taxon>
    </lineage>
</organism>
<dbReference type="SUPFAM" id="SSF53850">
    <property type="entry name" value="Periplasmic binding protein-like II"/>
    <property type="match status" value="2"/>
</dbReference>
<dbReference type="EMBL" id="JBHLWN010000095">
    <property type="protein sequence ID" value="MFC0215416.1"/>
    <property type="molecule type" value="Genomic_DNA"/>
</dbReference>
<evidence type="ECO:0000256" key="3">
    <source>
        <dbReference type="ARBA" id="ARBA00022475"/>
    </source>
</evidence>
<feature type="chain" id="PRO_5046476535" evidence="5">
    <location>
        <begin position="20"/>
        <end position="312"/>
    </location>
</feature>
<sequence>MYKNKGKLLAILGFVGALALTGCAERGASNAAASNGTSGQAAKAGAAGVGEQVKYEIIGIDPGAGLMKQTAQALKDYGLTDWKLVEGSGAAMTAALDKAYKDKKPIIVTGWTPHWMFAKYELKYLQDPKGTYGKDEEIHTVTRNGLNQDAPSAYALLDRFEWTPDEMAVVMSAVTEGKKPEEAAAQWVKDNAAKVDAWVKDLAKEEGKKLKLAYVAWDSEIASTNVVKQVLEQRLGYKVDLLQVEAGPMWAGIADGSADAVVAAWLPTTHKDYADKYKGKFEDLGANLKGTKLGLVVPTYMEITSIEDLKTK</sequence>
<evidence type="ECO:0000256" key="1">
    <source>
        <dbReference type="ARBA" id="ARBA00004236"/>
    </source>
</evidence>
<dbReference type="Gene3D" id="3.40.190.100">
    <property type="entry name" value="Glycine betaine-binding periplasmic protein, domain 2"/>
    <property type="match status" value="1"/>
</dbReference>
<reference evidence="7 8" key="1">
    <citation type="submission" date="2024-09" db="EMBL/GenBank/DDBJ databases">
        <authorList>
            <person name="Sun Q."/>
            <person name="Mori K."/>
        </authorList>
    </citation>
    <scope>NUCLEOTIDE SEQUENCE [LARGE SCALE GENOMIC DNA]</scope>
    <source>
        <strain evidence="7 8">CCM 7759</strain>
    </source>
</reference>
<keyword evidence="3" id="KW-1003">Cell membrane</keyword>
<comment type="caution">
    <text evidence="7">The sequence shown here is derived from an EMBL/GenBank/DDBJ whole genome shotgun (WGS) entry which is preliminary data.</text>
</comment>
<name>A0ABV6DRY5_9BACL</name>
<feature type="signal peptide" evidence="5">
    <location>
        <begin position="1"/>
        <end position="19"/>
    </location>
</feature>
<dbReference type="InterPro" id="IPR007210">
    <property type="entry name" value="ABC_Gly_betaine_transp_sub-bd"/>
</dbReference>
<evidence type="ECO:0000256" key="5">
    <source>
        <dbReference type="SAM" id="SignalP"/>
    </source>
</evidence>
<comment type="subcellular location">
    <subcellularLocation>
        <location evidence="1">Cell membrane</location>
    </subcellularLocation>
</comment>
<gene>
    <name evidence="7" type="ORF">ACFFK0_23770</name>
</gene>
<evidence type="ECO:0000259" key="6">
    <source>
        <dbReference type="Pfam" id="PF04069"/>
    </source>
</evidence>
<dbReference type="RefSeq" id="WP_377472868.1">
    <property type="nucleotide sequence ID" value="NZ_JBHLWN010000095.1"/>
</dbReference>
<dbReference type="Proteomes" id="UP001589776">
    <property type="component" value="Unassembled WGS sequence"/>
</dbReference>
<evidence type="ECO:0000256" key="4">
    <source>
        <dbReference type="ARBA" id="ARBA00023136"/>
    </source>
</evidence>
<evidence type="ECO:0000313" key="8">
    <source>
        <dbReference type="Proteomes" id="UP001589776"/>
    </source>
</evidence>